<sequence>MSDELQHTYNMKVFVGNIPSGVSEESLKQEFQRFGECQFNYYGKFAFVDFTERNTGEKAISHINGKDYHGSFLKVCEVHPLPSKPQKVVSRPSIKPISFPESSILRRQSSSLSEKSAEGLYFRSPGSPTPDSPSLVLSSLQCKQAESSFIYPSPIASPGLTPSNSFIGSPSQSERPSLERRVSSEGFMQLVKTTADNFTRLKKSLSESESREGHYEVPIKRHKRPSGDSKGSPQTRDSSMVAEDLDKRSEVPVQDDSVFKLLRSRKDPDDSLVKCTVCKRKLKRKNIASHAQTKTHKSKLAK</sequence>
<dbReference type="Pfam" id="PF00076">
    <property type="entry name" value="RRM_1"/>
    <property type="match status" value="1"/>
</dbReference>
<dbReference type="PROSITE" id="PS50102">
    <property type="entry name" value="RRM"/>
    <property type="match status" value="1"/>
</dbReference>
<feature type="region of interest" description="Disordered" evidence="2">
    <location>
        <begin position="283"/>
        <end position="302"/>
    </location>
</feature>
<feature type="compositionally biased region" description="Polar residues" evidence="2">
    <location>
        <begin position="161"/>
        <end position="175"/>
    </location>
</feature>
<name>A0A7S3MQ30_9CILI</name>
<feature type="compositionally biased region" description="Polar residues" evidence="2">
    <location>
        <begin position="229"/>
        <end position="238"/>
    </location>
</feature>
<evidence type="ECO:0000313" key="4">
    <source>
        <dbReference type="EMBL" id="CAE0317871.1"/>
    </source>
</evidence>
<dbReference type="AlphaFoldDB" id="A0A7S3MQ30"/>
<dbReference type="SMART" id="SM00360">
    <property type="entry name" value="RRM"/>
    <property type="match status" value="1"/>
</dbReference>
<feature type="compositionally biased region" description="Basic and acidic residues" evidence="2">
    <location>
        <begin position="204"/>
        <end position="219"/>
    </location>
</feature>
<dbReference type="EMBL" id="HBIF01001340">
    <property type="protein sequence ID" value="CAE0317871.1"/>
    <property type="molecule type" value="Transcribed_RNA"/>
</dbReference>
<feature type="region of interest" description="Disordered" evidence="2">
    <location>
        <begin position="161"/>
        <end position="185"/>
    </location>
</feature>
<evidence type="ECO:0000259" key="3">
    <source>
        <dbReference type="PROSITE" id="PS50102"/>
    </source>
</evidence>
<dbReference type="CDD" id="cd00590">
    <property type="entry name" value="RRM_SF"/>
    <property type="match status" value="1"/>
</dbReference>
<feature type="region of interest" description="Disordered" evidence="2">
    <location>
        <begin position="202"/>
        <end position="255"/>
    </location>
</feature>
<evidence type="ECO:0000256" key="2">
    <source>
        <dbReference type="SAM" id="MobiDB-lite"/>
    </source>
</evidence>
<dbReference type="GO" id="GO:0003723">
    <property type="term" value="F:RNA binding"/>
    <property type="evidence" value="ECO:0007669"/>
    <property type="project" value="UniProtKB-UniRule"/>
</dbReference>
<dbReference type="SUPFAM" id="SSF54928">
    <property type="entry name" value="RNA-binding domain, RBD"/>
    <property type="match status" value="1"/>
</dbReference>
<accession>A0A7S3MQ30</accession>
<keyword evidence="1" id="KW-0694">RNA-binding</keyword>
<dbReference type="InterPro" id="IPR000504">
    <property type="entry name" value="RRM_dom"/>
</dbReference>
<dbReference type="InterPro" id="IPR035979">
    <property type="entry name" value="RBD_domain_sf"/>
</dbReference>
<feature type="region of interest" description="Disordered" evidence="2">
    <location>
        <begin position="116"/>
        <end position="137"/>
    </location>
</feature>
<proteinExistence type="predicted"/>
<evidence type="ECO:0000256" key="1">
    <source>
        <dbReference type="PROSITE-ProRule" id="PRU00176"/>
    </source>
</evidence>
<dbReference type="InterPro" id="IPR012677">
    <property type="entry name" value="Nucleotide-bd_a/b_plait_sf"/>
</dbReference>
<reference evidence="4" key="1">
    <citation type="submission" date="2021-01" db="EMBL/GenBank/DDBJ databases">
        <authorList>
            <person name="Corre E."/>
            <person name="Pelletier E."/>
            <person name="Niang G."/>
            <person name="Scheremetjew M."/>
            <person name="Finn R."/>
            <person name="Kale V."/>
            <person name="Holt S."/>
            <person name="Cochrane G."/>
            <person name="Meng A."/>
            <person name="Brown T."/>
            <person name="Cohen L."/>
        </authorList>
    </citation>
    <scope>NUCLEOTIDE SEQUENCE</scope>
</reference>
<organism evidence="4">
    <name type="scientific">Fabrea salina</name>
    <dbReference type="NCBI Taxonomy" id="342563"/>
    <lineage>
        <taxon>Eukaryota</taxon>
        <taxon>Sar</taxon>
        <taxon>Alveolata</taxon>
        <taxon>Ciliophora</taxon>
        <taxon>Postciliodesmatophora</taxon>
        <taxon>Heterotrichea</taxon>
        <taxon>Heterotrichida</taxon>
        <taxon>Fabreidae</taxon>
        <taxon>Fabrea</taxon>
    </lineage>
</organism>
<feature type="domain" description="RRM" evidence="3">
    <location>
        <begin position="11"/>
        <end position="80"/>
    </location>
</feature>
<gene>
    <name evidence="4" type="ORF">FSAL1345_LOCUS1140</name>
</gene>
<protein>
    <recommendedName>
        <fullName evidence="3">RRM domain-containing protein</fullName>
    </recommendedName>
</protein>
<dbReference type="Gene3D" id="3.30.70.330">
    <property type="match status" value="1"/>
</dbReference>